<protein>
    <recommendedName>
        <fullName evidence="3">SWIM-type domain-containing protein</fullName>
    </recommendedName>
</protein>
<dbReference type="AlphaFoldDB" id="G4ZJV3"/>
<organism evidence="1 2">
    <name type="scientific">Phytophthora sojae (strain P6497)</name>
    <name type="common">Soybean stem and root rot agent</name>
    <name type="synonym">Phytophthora megasperma f. sp. glycines</name>
    <dbReference type="NCBI Taxonomy" id="1094619"/>
    <lineage>
        <taxon>Eukaryota</taxon>
        <taxon>Sar</taxon>
        <taxon>Stramenopiles</taxon>
        <taxon>Oomycota</taxon>
        <taxon>Peronosporomycetes</taxon>
        <taxon>Peronosporales</taxon>
        <taxon>Peronosporaceae</taxon>
        <taxon>Phytophthora</taxon>
    </lineage>
</organism>
<dbReference type="KEGG" id="psoj:PHYSODRAFT_499717"/>
<name>G4ZJV3_PHYSP</name>
<dbReference type="OMA" id="RSAVKWS"/>
<dbReference type="EMBL" id="JH159154">
    <property type="protein sequence ID" value="EGZ18914.1"/>
    <property type="molecule type" value="Genomic_DNA"/>
</dbReference>
<dbReference type="InParanoid" id="G4ZJV3"/>
<evidence type="ECO:0008006" key="3">
    <source>
        <dbReference type="Google" id="ProtNLM"/>
    </source>
</evidence>
<feature type="non-terminal residue" evidence="1">
    <location>
        <position position="1"/>
    </location>
</feature>
<proteinExistence type="predicted"/>
<keyword evidence="2" id="KW-1185">Reference proteome</keyword>
<dbReference type="GeneID" id="20657736"/>
<gene>
    <name evidence="1" type="ORF">PHYSODRAFT_499717</name>
</gene>
<reference evidence="1 2" key="1">
    <citation type="journal article" date="2006" name="Science">
        <title>Phytophthora genome sequences uncover evolutionary origins and mechanisms of pathogenesis.</title>
        <authorList>
            <person name="Tyler B.M."/>
            <person name="Tripathy S."/>
            <person name="Zhang X."/>
            <person name="Dehal P."/>
            <person name="Jiang R.H."/>
            <person name="Aerts A."/>
            <person name="Arredondo F.D."/>
            <person name="Baxter L."/>
            <person name="Bensasson D."/>
            <person name="Beynon J.L."/>
            <person name="Chapman J."/>
            <person name="Damasceno C.M."/>
            <person name="Dorrance A.E."/>
            <person name="Dou D."/>
            <person name="Dickerman A.W."/>
            <person name="Dubchak I.L."/>
            <person name="Garbelotto M."/>
            <person name="Gijzen M."/>
            <person name="Gordon S.G."/>
            <person name="Govers F."/>
            <person name="Grunwald N.J."/>
            <person name="Huang W."/>
            <person name="Ivors K.L."/>
            <person name="Jones R.W."/>
            <person name="Kamoun S."/>
            <person name="Krampis K."/>
            <person name="Lamour K.H."/>
            <person name="Lee M.K."/>
            <person name="McDonald W.H."/>
            <person name="Medina M."/>
            <person name="Meijer H.J."/>
            <person name="Nordberg E.K."/>
            <person name="Maclean D.J."/>
            <person name="Ospina-Giraldo M.D."/>
            <person name="Morris P.F."/>
            <person name="Phuntumart V."/>
            <person name="Putnam N.H."/>
            <person name="Rash S."/>
            <person name="Rose J.K."/>
            <person name="Sakihama Y."/>
            <person name="Salamov A.A."/>
            <person name="Savidor A."/>
            <person name="Scheuring C.F."/>
            <person name="Smith B.M."/>
            <person name="Sobral B.W."/>
            <person name="Terry A."/>
            <person name="Torto-Alalibo T.A."/>
            <person name="Win J."/>
            <person name="Xu Z."/>
            <person name="Zhang H."/>
            <person name="Grigoriev I.V."/>
            <person name="Rokhsar D.S."/>
            <person name="Boore J.L."/>
        </authorList>
    </citation>
    <scope>NUCLEOTIDE SEQUENCE [LARGE SCALE GENOMIC DNA]</scope>
    <source>
        <strain evidence="1 2">P6497</strain>
    </source>
</reference>
<accession>G4ZJV3</accession>
<evidence type="ECO:0000313" key="2">
    <source>
        <dbReference type="Proteomes" id="UP000002640"/>
    </source>
</evidence>
<evidence type="ECO:0000313" key="1">
    <source>
        <dbReference type="EMBL" id="EGZ18914.1"/>
    </source>
</evidence>
<sequence>FNTGEHSVVRVQYLGDGITDDADIQEVSSIGDSQATATQSNGVLLFEGCLTDAEKRSAATFYRSTVKWSVRWAHHLGMPPSGWVVRINTFECMCPYLTKFLSCAHVICGRVAFGLSVPGVGGLHLKFKNRRIRRTGHRDTKVKAPVLVHSAPLTSVEPAAPNT</sequence>
<dbReference type="Proteomes" id="UP000002640">
    <property type="component" value="Unassembled WGS sequence"/>
</dbReference>
<dbReference type="RefSeq" id="XP_009527972.1">
    <property type="nucleotide sequence ID" value="XM_009529677.1"/>
</dbReference>